<dbReference type="Gene3D" id="1.20.1560.10">
    <property type="entry name" value="ABC transporter type 1, transmembrane domain"/>
    <property type="match status" value="1"/>
</dbReference>
<feature type="transmembrane region" description="Helical" evidence="7">
    <location>
        <begin position="89"/>
        <end position="106"/>
    </location>
</feature>
<evidence type="ECO:0000256" key="1">
    <source>
        <dbReference type="ARBA" id="ARBA00004651"/>
    </source>
</evidence>
<organism evidence="10 11">
    <name type="scientific">Algimonas porphyrae</name>
    <dbReference type="NCBI Taxonomy" id="1128113"/>
    <lineage>
        <taxon>Bacteria</taxon>
        <taxon>Pseudomonadati</taxon>
        <taxon>Pseudomonadota</taxon>
        <taxon>Alphaproteobacteria</taxon>
        <taxon>Maricaulales</taxon>
        <taxon>Robiginitomaculaceae</taxon>
        <taxon>Algimonas</taxon>
    </lineage>
</organism>
<dbReference type="Pfam" id="PF00005">
    <property type="entry name" value="ABC_tran"/>
    <property type="match status" value="1"/>
</dbReference>
<reference evidence="10" key="2">
    <citation type="submission" date="2023-01" db="EMBL/GenBank/DDBJ databases">
        <title>Draft genome sequence of Algimonas porphyrae strain NBRC 108216.</title>
        <authorList>
            <person name="Sun Q."/>
            <person name="Mori K."/>
        </authorList>
    </citation>
    <scope>NUCLEOTIDE SEQUENCE</scope>
    <source>
        <strain evidence="10">NBRC 108216</strain>
    </source>
</reference>
<evidence type="ECO:0000256" key="6">
    <source>
        <dbReference type="ARBA" id="ARBA00023136"/>
    </source>
</evidence>
<keyword evidence="5 7" id="KW-1133">Transmembrane helix</keyword>
<dbReference type="PANTHER" id="PTHR24221">
    <property type="entry name" value="ATP-BINDING CASSETTE SUB-FAMILY B"/>
    <property type="match status" value="1"/>
</dbReference>
<evidence type="ECO:0000256" key="7">
    <source>
        <dbReference type="SAM" id="Phobius"/>
    </source>
</evidence>
<feature type="transmembrane region" description="Helical" evidence="7">
    <location>
        <begin position="49"/>
        <end position="69"/>
    </location>
</feature>
<dbReference type="EMBL" id="BSNJ01000004">
    <property type="protein sequence ID" value="GLQ21003.1"/>
    <property type="molecule type" value="Genomic_DNA"/>
</dbReference>
<keyword evidence="3" id="KW-0547">Nucleotide-binding</keyword>
<accession>A0ABQ5V0C3</accession>
<dbReference type="Proteomes" id="UP001161390">
    <property type="component" value="Unassembled WGS sequence"/>
</dbReference>
<dbReference type="SMART" id="SM00382">
    <property type="entry name" value="AAA"/>
    <property type="match status" value="1"/>
</dbReference>
<evidence type="ECO:0000256" key="3">
    <source>
        <dbReference type="ARBA" id="ARBA00022741"/>
    </source>
</evidence>
<dbReference type="PANTHER" id="PTHR24221:SF654">
    <property type="entry name" value="ATP-BINDING CASSETTE SUB-FAMILY B MEMBER 6"/>
    <property type="match status" value="1"/>
</dbReference>
<dbReference type="InterPro" id="IPR003593">
    <property type="entry name" value="AAA+_ATPase"/>
</dbReference>
<dbReference type="InterPro" id="IPR027417">
    <property type="entry name" value="P-loop_NTPase"/>
</dbReference>
<dbReference type="RefSeq" id="WP_284372122.1">
    <property type="nucleotide sequence ID" value="NZ_BSNJ01000004.1"/>
</dbReference>
<evidence type="ECO:0000259" key="8">
    <source>
        <dbReference type="PROSITE" id="PS50893"/>
    </source>
</evidence>
<gene>
    <name evidence="10" type="ORF">GCM10007854_19580</name>
</gene>
<dbReference type="InterPro" id="IPR003439">
    <property type="entry name" value="ABC_transporter-like_ATP-bd"/>
</dbReference>
<dbReference type="Pfam" id="PF00664">
    <property type="entry name" value="ABC_membrane"/>
    <property type="match status" value="1"/>
</dbReference>
<dbReference type="SUPFAM" id="SSF90123">
    <property type="entry name" value="ABC transporter transmembrane region"/>
    <property type="match status" value="1"/>
</dbReference>
<keyword evidence="6 7" id="KW-0472">Membrane</keyword>
<dbReference type="Gene3D" id="3.40.50.300">
    <property type="entry name" value="P-loop containing nucleotide triphosphate hydrolases"/>
    <property type="match status" value="1"/>
</dbReference>
<dbReference type="InterPro" id="IPR039421">
    <property type="entry name" value="Type_1_exporter"/>
</dbReference>
<name>A0ABQ5V0C3_9PROT</name>
<evidence type="ECO:0000313" key="11">
    <source>
        <dbReference type="Proteomes" id="UP001161390"/>
    </source>
</evidence>
<protein>
    <submittedName>
        <fullName evidence="10">Metal ABC transporter permease</fullName>
    </submittedName>
</protein>
<comment type="caution">
    <text evidence="10">The sequence shown here is derived from an EMBL/GenBank/DDBJ whole genome shotgun (WGS) entry which is preliminary data.</text>
</comment>
<feature type="transmembrane region" description="Helical" evidence="7">
    <location>
        <begin position="195"/>
        <end position="220"/>
    </location>
</feature>
<dbReference type="CDD" id="cd18582">
    <property type="entry name" value="ABC_6TM_ATM1_ABCB7"/>
    <property type="match status" value="1"/>
</dbReference>
<proteinExistence type="predicted"/>
<feature type="transmembrane region" description="Helical" evidence="7">
    <location>
        <begin position="287"/>
        <end position="306"/>
    </location>
</feature>
<sequence>MSPPRNSVARHPDATEIEERGILEQLSALKGLIPYILPPGDMGAKVRTVIALTLVVISQFILVGAPFFLGRAQDVVGDAVGRGDTFAQVGLFIAAFVLGYGALRLLSTLFSEAREYVFAPVAQQAQRRIALETFAHLHRLSLRFHLAKRTGGLSRIIERGVRAIDFLFRFLLFNIGPTLLQLVIAGTAFAVAYNVWFALIAVAVVITYVVFTVVTTEWRLKFRREMNRRDTESWARAVDSLLNYETVKYFDAEGREVARYDSAMAAYAQAAIRSRTSLATVNIGQSLLMNVGIVAMMMLAAAYILGGEMSTGDMLTITLVMSQLYRPLNILGFAYREIKQALTDLERMFQLLEEQPEVVDAPHAEMAANVTGRIEFDQVDFHYDPDREILRAISFTAEPGQTVAVVGPTGAGKSTLSRILYRFYDIAAGAVRIDGTDIRDMTQASLRAAIGMVPQDTVLFNDTIGYNIAYAHPDASQMQIEQAARDAQIHDFIADLPKGYDTLVGERGLKLSGGEKQRVAIARTLLKDPAILILDEATSALDSATELDIQSALGVASRGRTTLVVAHRLSTIQDADLILVMEAGRIVERGTHADLLERGGLYADLWLRQDTNDLDMETPGTVVAD</sequence>
<dbReference type="PROSITE" id="PS50893">
    <property type="entry name" value="ABC_TRANSPORTER_2"/>
    <property type="match status" value="1"/>
</dbReference>
<evidence type="ECO:0000256" key="2">
    <source>
        <dbReference type="ARBA" id="ARBA00022692"/>
    </source>
</evidence>
<evidence type="ECO:0000313" key="10">
    <source>
        <dbReference type="EMBL" id="GLQ21003.1"/>
    </source>
</evidence>
<reference evidence="10" key="1">
    <citation type="journal article" date="2014" name="Int. J. Syst. Evol. Microbiol.">
        <title>Complete genome of a new Firmicutes species belonging to the dominant human colonic microbiota ('Ruminococcus bicirculans') reveals two chromosomes and a selective capacity to utilize plant glucans.</title>
        <authorList>
            <consortium name="NISC Comparative Sequencing Program"/>
            <person name="Wegmann U."/>
            <person name="Louis P."/>
            <person name="Goesmann A."/>
            <person name="Henrissat B."/>
            <person name="Duncan S.H."/>
            <person name="Flint H.J."/>
        </authorList>
    </citation>
    <scope>NUCLEOTIDE SEQUENCE</scope>
    <source>
        <strain evidence="10">NBRC 108216</strain>
    </source>
</reference>
<feature type="transmembrane region" description="Helical" evidence="7">
    <location>
        <begin position="166"/>
        <end position="189"/>
    </location>
</feature>
<keyword evidence="11" id="KW-1185">Reference proteome</keyword>
<comment type="subcellular location">
    <subcellularLocation>
        <location evidence="1">Cell membrane</location>
        <topology evidence="1">Multi-pass membrane protein</topology>
    </subcellularLocation>
</comment>
<dbReference type="PROSITE" id="PS00211">
    <property type="entry name" value="ABC_TRANSPORTER_1"/>
    <property type="match status" value="1"/>
</dbReference>
<keyword evidence="2 7" id="KW-0812">Transmembrane</keyword>
<evidence type="ECO:0000256" key="5">
    <source>
        <dbReference type="ARBA" id="ARBA00022989"/>
    </source>
</evidence>
<dbReference type="InterPro" id="IPR036640">
    <property type="entry name" value="ABC1_TM_sf"/>
</dbReference>
<feature type="domain" description="ABC transporter" evidence="8">
    <location>
        <begin position="374"/>
        <end position="608"/>
    </location>
</feature>
<evidence type="ECO:0000259" key="9">
    <source>
        <dbReference type="PROSITE" id="PS50929"/>
    </source>
</evidence>
<dbReference type="PROSITE" id="PS50929">
    <property type="entry name" value="ABC_TM1F"/>
    <property type="match status" value="1"/>
</dbReference>
<dbReference type="InterPro" id="IPR017871">
    <property type="entry name" value="ABC_transporter-like_CS"/>
</dbReference>
<feature type="domain" description="ABC transmembrane type-1" evidence="9">
    <location>
        <begin position="49"/>
        <end position="340"/>
    </location>
</feature>
<evidence type="ECO:0000256" key="4">
    <source>
        <dbReference type="ARBA" id="ARBA00022840"/>
    </source>
</evidence>
<dbReference type="InterPro" id="IPR011527">
    <property type="entry name" value="ABC1_TM_dom"/>
</dbReference>
<keyword evidence="4" id="KW-0067">ATP-binding</keyword>
<dbReference type="SUPFAM" id="SSF52540">
    <property type="entry name" value="P-loop containing nucleoside triphosphate hydrolases"/>
    <property type="match status" value="1"/>
</dbReference>